<dbReference type="EC" id="2.5.1.47" evidence="4 12"/>
<dbReference type="InterPro" id="IPR050214">
    <property type="entry name" value="Cys_Synth/Cystath_Beta-Synth"/>
</dbReference>
<comment type="similarity">
    <text evidence="3 12">Belongs to the cysteine synthase/cystathionine beta-synthase family.</text>
</comment>
<evidence type="ECO:0000256" key="11">
    <source>
        <dbReference type="PIRSR" id="PIRSR605856-51"/>
    </source>
</evidence>
<evidence type="ECO:0000256" key="12">
    <source>
        <dbReference type="RuleBase" id="RU003985"/>
    </source>
</evidence>
<dbReference type="InterPro" id="IPR005856">
    <property type="entry name" value="Cys_synth"/>
</dbReference>
<dbReference type="NCBIfam" id="TIGR01136">
    <property type="entry name" value="cysKM"/>
    <property type="match status" value="1"/>
</dbReference>
<evidence type="ECO:0000256" key="3">
    <source>
        <dbReference type="ARBA" id="ARBA00007103"/>
    </source>
</evidence>
<protein>
    <recommendedName>
        <fullName evidence="4 12">Cysteine synthase</fullName>
        <ecNumber evidence="4 12">2.5.1.47</ecNumber>
    </recommendedName>
</protein>
<reference evidence="14 15" key="1">
    <citation type="submission" date="2015-09" db="EMBL/GenBank/DDBJ databases">
        <title>Draft genome sequence of Hydrogenibacillus schlegelii DSM 2000.</title>
        <authorList>
            <person name="Hemp J."/>
        </authorList>
    </citation>
    <scope>NUCLEOTIDE SEQUENCE [LARGE SCALE GENOMIC DNA]</scope>
    <source>
        <strain evidence="14 15">MA 48</strain>
    </source>
</reference>
<comment type="pathway">
    <text evidence="2">Amino-acid biosynthesis; L-cysteine biosynthesis; L-cysteine from L-serine: step 2/2.</text>
</comment>
<dbReference type="Proteomes" id="UP000243024">
    <property type="component" value="Unassembled WGS sequence"/>
</dbReference>
<dbReference type="RefSeq" id="WP_066201009.1">
    <property type="nucleotide sequence ID" value="NZ_CBCSAS010000060.1"/>
</dbReference>
<evidence type="ECO:0000256" key="1">
    <source>
        <dbReference type="ARBA" id="ARBA00001933"/>
    </source>
</evidence>
<proteinExistence type="inferred from homology"/>
<sequence>MFGKGVFPNVQALIGRTPVVEITAFPLPRGVRLFAKLESFNPGGSVKDRLGLALIEAGEKSGLLRPGGTIVEPTAGNTGIGLAVAAAGRGYRLICVVPEKFSWEKQMLMQALGVEIVHTPSELGMQGAIERARALAEEIPGAYMPDQFSNPANPEIHYRTTGPEIWLQLEGRVHVFVAGVGSGGTFMGCARFLKEQNPNIRTVVVEPEGSILGGGPAGPHRTEGIGVEFVPPFLDFAYVDRVHTVRDEDAFHMVAELARREGLLVGSSSGAAFYAALKEAEAAPPGTNIVTIFPDSSERYLTTRIYETTVACRRREDP</sequence>
<comment type="catalytic activity">
    <reaction evidence="9 12">
        <text>O-acetyl-L-serine + hydrogen sulfide = L-cysteine + acetate</text>
        <dbReference type="Rhea" id="RHEA:14829"/>
        <dbReference type="ChEBI" id="CHEBI:29919"/>
        <dbReference type="ChEBI" id="CHEBI:30089"/>
        <dbReference type="ChEBI" id="CHEBI:35235"/>
        <dbReference type="ChEBI" id="CHEBI:58340"/>
        <dbReference type="EC" id="2.5.1.47"/>
    </reaction>
</comment>
<feature type="binding site" evidence="10">
    <location>
        <position position="77"/>
    </location>
    <ligand>
        <name>pyridoxal 5'-phosphate</name>
        <dbReference type="ChEBI" id="CHEBI:597326"/>
    </ligand>
</feature>
<evidence type="ECO:0000256" key="5">
    <source>
        <dbReference type="ARBA" id="ARBA00022605"/>
    </source>
</evidence>
<accession>A0A132NBY5</accession>
<dbReference type="OrthoDB" id="9808024at2"/>
<evidence type="ECO:0000256" key="6">
    <source>
        <dbReference type="ARBA" id="ARBA00022679"/>
    </source>
</evidence>
<dbReference type="InterPro" id="IPR005859">
    <property type="entry name" value="CysK"/>
</dbReference>
<dbReference type="InterPro" id="IPR001216">
    <property type="entry name" value="P-phosphate_BS"/>
</dbReference>
<dbReference type="EMBL" id="JXBB01000019">
    <property type="protein sequence ID" value="OAR04359.1"/>
    <property type="molecule type" value="Genomic_DNA"/>
</dbReference>
<comment type="cofactor">
    <cofactor evidence="1 10 12">
        <name>pyridoxal 5'-phosphate</name>
        <dbReference type="ChEBI" id="CHEBI:597326"/>
    </cofactor>
</comment>
<dbReference type="UniPathway" id="UPA00136">
    <property type="reaction ID" value="UER00200"/>
</dbReference>
<comment type="caution">
    <text evidence="14">The sequence shown here is derived from an EMBL/GenBank/DDBJ whole genome shotgun (WGS) entry which is preliminary data.</text>
</comment>
<feature type="modified residue" description="N6-(pyridoxal phosphate)lysine" evidence="11">
    <location>
        <position position="47"/>
    </location>
</feature>
<evidence type="ECO:0000256" key="2">
    <source>
        <dbReference type="ARBA" id="ARBA00004962"/>
    </source>
</evidence>
<dbReference type="Pfam" id="PF00291">
    <property type="entry name" value="PALP"/>
    <property type="match status" value="1"/>
</dbReference>
<keyword evidence="5 12" id="KW-0028">Amino-acid biosynthesis</keyword>
<dbReference type="FunFam" id="3.40.50.1100:FF:000118">
    <property type="entry name" value="Related to CYS4-cystathionine beta-synthase"/>
    <property type="match status" value="1"/>
</dbReference>
<dbReference type="STRING" id="1484.SA87_10050"/>
<keyword evidence="15" id="KW-1185">Reference proteome</keyword>
<dbReference type="PROSITE" id="PS00901">
    <property type="entry name" value="CYS_SYNTHASE"/>
    <property type="match status" value="1"/>
</dbReference>
<dbReference type="GO" id="GO:0004124">
    <property type="term" value="F:cysteine synthase activity"/>
    <property type="evidence" value="ECO:0007669"/>
    <property type="project" value="UniProtKB-UniRule"/>
</dbReference>
<dbReference type="AlphaFoldDB" id="A0A132NBY5"/>
<dbReference type="PANTHER" id="PTHR10314">
    <property type="entry name" value="CYSTATHIONINE BETA-SYNTHASE"/>
    <property type="match status" value="1"/>
</dbReference>
<evidence type="ECO:0000256" key="7">
    <source>
        <dbReference type="ARBA" id="ARBA00022898"/>
    </source>
</evidence>
<feature type="domain" description="Tryptophan synthase beta chain-like PALP" evidence="13">
    <location>
        <begin position="11"/>
        <end position="295"/>
    </location>
</feature>
<evidence type="ECO:0000256" key="9">
    <source>
        <dbReference type="ARBA" id="ARBA00047931"/>
    </source>
</evidence>
<keyword evidence="8 12" id="KW-0198">Cysteine biosynthesis</keyword>
<evidence type="ECO:0000259" key="13">
    <source>
        <dbReference type="Pfam" id="PF00291"/>
    </source>
</evidence>
<feature type="binding site" evidence="10">
    <location>
        <position position="268"/>
    </location>
    <ligand>
        <name>pyridoxal 5'-phosphate</name>
        <dbReference type="ChEBI" id="CHEBI:597326"/>
    </ligand>
</feature>
<keyword evidence="6 12" id="KW-0808">Transferase</keyword>
<gene>
    <name evidence="14" type="ORF">SA87_10050</name>
</gene>
<dbReference type="FunFam" id="3.40.50.1100:FF:000016">
    <property type="entry name" value="Cysteine synthase A"/>
    <property type="match status" value="1"/>
</dbReference>
<feature type="binding site" evidence="10">
    <location>
        <begin position="181"/>
        <end position="185"/>
    </location>
    <ligand>
        <name>pyridoxal 5'-phosphate</name>
        <dbReference type="ChEBI" id="CHEBI:597326"/>
    </ligand>
</feature>
<name>A0A132NBY5_HYDSH</name>
<evidence type="ECO:0000256" key="8">
    <source>
        <dbReference type="ARBA" id="ARBA00023192"/>
    </source>
</evidence>
<dbReference type="NCBIfam" id="TIGR01139">
    <property type="entry name" value="cysK"/>
    <property type="match status" value="1"/>
</dbReference>
<evidence type="ECO:0000313" key="15">
    <source>
        <dbReference type="Proteomes" id="UP000243024"/>
    </source>
</evidence>
<evidence type="ECO:0000256" key="4">
    <source>
        <dbReference type="ARBA" id="ARBA00012681"/>
    </source>
</evidence>
<dbReference type="GO" id="GO:0006535">
    <property type="term" value="P:cysteine biosynthetic process from serine"/>
    <property type="evidence" value="ECO:0007669"/>
    <property type="project" value="UniProtKB-UniRule"/>
</dbReference>
<dbReference type="CDD" id="cd01561">
    <property type="entry name" value="CBS_like"/>
    <property type="match status" value="1"/>
</dbReference>
<evidence type="ECO:0000313" key="14">
    <source>
        <dbReference type="EMBL" id="OAR04359.1"/>
    </source>
</evidence>
<dbReference type="InterPro" id="IPR001926">
    <property type="entry name" value="TrpB-like_PALP"/>
</dbReference>
<keyword evidence="7 10" id="KW-0663">Pyridoxal phosphate</keyword>
<dbReference type="InterPro" id="IPR036052">
    <property type="entry name" value="TrpB-like_PALP_sf"/>
</dbReference>
<evidence type="ECO:0000256" key="10">
    <source>
        <dbReference type="PIRSR" id="PIRSR605856-50"/>
    </source>
</evidence>
<organism evidence="14 15">
    <name type="scientific">Hydrogenibacillus schlegelii</name>
    <name type="common">Bacillus schlegelii</name>
    <dbReference type="NCBI Taxonomy" id="1484"/>
    <lineage>
        <taxon>Bacteria</taxon>
        <taxon>Bacillati</taxon>
        <taxon>Bacillota</taxon>
        <taxon>Bacilli</taxon>
        <taxon>Bacillales</taxon>
        <taxon>Bacillales Family X. Incertae Sedis</taxon>
        <taxon>Hydrogenibacillus</taxon>
    </lineage>
</organism>
<dbReference type="Gene3D" id="3.40.50.1100">
    <property type="match status" value="2"/>
</dbReference>
<dbReference type="SUPFAM" id="SSF53686">
    <property type="entry name" value="Tryptophan synthase beta subunit-like PLP-dependent enzymes"/>
    <property type="match status" value="1"/>
</dbReference>